<evidence type="ECO:0000313" key="8">
    <source>
        <dbReference type="EMBL" id="HCD1255216.1"/>
    </source>
</evidence>
<dbReference type="SUPFAM" id="SSF55073">
    <property type="entry name" value="Nucleotide cyclase"/>
    <property type="match status" value="1"/>
</dbReference>
<dbReference type="NCBIfam" id="TIGR00254">
    <property type="entry name" value="GGDEF"/>
    <property type="match status" value="1"/>
</dbReference>
<dbReference type="FunFam" id="3.30.70.270:FF:000001">
    <property type="entry name" value="Diguanylate cyclase domain protein"/>
    <property type="match status" value="1"/>
</dbReference>
<dbReference type="InterPro" id="IPR000700">
    <property type="entry name" value="PAS-assoc_C"/>
</dbReference>
<comment type="cofactor">
    <cofactor evidence="1">
        <name>Mg(2+)</name>
        <dbReference type="ChEBI" id="CHEBI:18420"/>
    </cofactor>
</comment>
<evidence type="ECO:0000256" key="4">
    <source>
        <dbReference type="ARBA" id="ARBA00023134"/>
    </source>
</evidence>
<evidence type="ECO:0000256" key="3">
    <source>
        <dbReference type="ARBA" id="ARBA00012528"/>
    </source>
</evidence>
<dbReference type="InterPro" id="IPR050469">
    <property type="entry name" value="Diguanylate_Cyclase"/>
</dbReference>
<sequence>MTSHNLDALNLLTLPVWIVSPCSEELLFANRIAREVMRGYTFSQLRKGVYSTHAQNTLPQYITDLRNHQDIVEILTVPREDNQAALTCRLSIKDLPGWGDVIIFEGIDIPAVQGLKASRSAAYQRKKQGFYARFFLTNSAPMLLIDPAREGLIVDANLAALNFYGYSLEAMCQKHTWEINILGRQVLPVMHEIARLPGGHKPLNFVHKIADGTTRHVQTYAGPIEIYGDRLMLCIIHDITEQRRLEQELEHAALHDALTGLLNRRQFYKLTEQGQAHHLPLTQDYSLLLIDTDRFKSINDLYGHLKGDEVLCALARTLKSCARKEDLVFRWGGEEFVLLLPRTPLETALSLAESLRASVAKISLPGLPRFTVSIGVAQHEPNESTDELFKRVDAALYRAKNDGRNRVLAA</sequence>
<dbReference type="CDD" id="cd00130">
    <property type="entry name" value="PAS"/>
    <property type="match status" value="1"/>
</dbReference>
<dbReference type="SMART" id="SM00091">
    <property type="entry name" value="PAS"/>
    <property type="match status" value="2"/>
</dbReference>
<dbReference type="AlphaFoldDB" id="A0A9C7V2B9"/>
<dbReference type="GO" id="GO:0043709">
    <property type="term" value="P:cell adhesion involved in single-species biofilm formation"/>
    <property type="evidence" value="ECO:0007669"/>
    <property type="project" value="TreeGrafter"/>
</dbReference>
<dbReference type="CDD" id="cd01949">
    <property type="entry name" value="GGDEF"/>
    <property type="match status" value="1"/>
</dbReference>
<keyword evidence="4" id="KW-0342">GTP-binding</keyword>
<dbReference type="EMBL" id="DACYAJ020000009">
    <property type="protein sequence ID" value="HCD1255216.1"/>
    <property type="molecule type" value="Genomic_DNA"/>
</dbReference>
<dbReference type="PROSITE" id="PS50113">
    <property type="entry name" value="PAC"/>
    <property type="match status" value="1"/>
</dbReference>
<dbReference type="GO" id="GO:1902201">
    <property type="term" value="P:negative regulation of bacterial-type flagellum-dependent cell motility"/>
    <property type="evidence" value="ECO:0007669"/>
    <property type="project" value="TreeGrafter"/>
</dbReference>
<organism evidence="8 9">
    <name type="scientific">Citrobacter amalonaticus</name>
    <dbReference type="NCBI Taxonomy" id="35703"/>
    <lineage>
        <taxon>Bacteria</taxon>
        <taxon>Pseudomonadati</taxon>
        <taxon>Pseudomonadota</taxon>
        <taxon>Gammaproteobacteria</taxon>
        <taxon>Enterobacterales</taxon>
        <taxon>Enterobacteriaceae</taxon>
        <taxon>Citrobacter</taxon>
    </lineage>
</organism>
<evidence type="ECO:0000256" key="2">
    <source>
        <dbReference type="ARBA" id="ARBA00004665"/>
    </source>
</evidence>
<evidence type="ECO:0000259" key="7">
    <source>
        <dbReference type="PROSITE" id="PS50887"/>
    </source>
</evidence>
<dbReference type="Pfam" id="PF08448">
    <property type="entry name" value="PAS_4"/>
    <property type="match status" value="1"/>
</dbReference>
<dbReference type="InterPro" id="IPR013656">
    <property type="entry name" value="PAS_4"/>
</dbReference>
<name>A0A9C7V2B9_CITAM</name>
<feature type="domain" description="PAC" evidence="6">
    <location>
        <begin position="199"/>
        <end position="251"/>
    </location>
</feature>
<proteinExistence type="predicted"/>
<dbReference type="SMART" id="SM00267">
    <property type="entry name" value="GGDEF"/>
    <property type="match status" value="1"/>
</dbReference>
<accession>A0A9C7V2B9</accession>
<dbReference type="InterPro" id="IPR043128">
    <property type="entry name" value="Rev_trsase/Diguanyl_cyclase"/>
</dbReference>
<dbReference type="InterPro" id="IPR035965">
    <property type="entry name" value="PAS-like_dom_sf"/>
</dbReference>
<comment type="catalytic activity">
    <reaction evidence="5">
        <text>2 GTP = 3',3'-c-di-GMP + 2 diphosphate</text>
        <dbReference type="Rhea" id="RHEA:24898"/>
        <dbReference type="ChEBI" id="CHEBI:33019"/>
        <dbReference type="ChEBI" id="CHEBI:37565"/>
        <dbReference type="ChEBI" id="CHEBI:58805"/>
        <dbReference type="EC" id="2.7.7.65"/>
    </reaction>
</comment>
<dbReference type="PANTHER" id="PTHR45138">
    <property type="entry name" value="REGULATORY COMPONENTS OF SENSORY TRANSDUCTION SYSTEM"/>
    <property type="match status" value="1"/>
</dbReference>
<dbReference type="PANTHER" id="PTHR45138:SF9">
    <property type="entry name" value="DIGUANYLATE CYCLASE DGCM-RELATED"/>
    <property type="match status" value="1"/>
</dbReference>
<comment type="caution">
    <text evidence="8">The sequence shown here is derived from an EMBL/GenBank/DDBJ whole genome shotgun (WGS) entry which is preliminary data.</text>
</comment>
<dbReference type="EC" id="2.7.7.65" evidence="3"/>
<reference evidence="8" key="1">
    <citation type="journal article" date="2018" name="Genome Biol.">
        <title>SKESA: strategic k-mer extension for scrupulous assemblies.</title>
        <authorList>
            <person name="Souvorov A."/>
            <person name="Agarwala R."/>
            <person name="Lipman D.J."/>
        </authorList>
    </citation>
    <scope>NUCLEOTIDE SEQUENCE</scope>
    <source>
        <strain evidence="8">CAV1698</strain>
    </source>
</reference>
<reference evidence="8" key="2">
    <citation type="submission" date="2022-05" db="EMBL/GenBank/DDBJ databases">
        <authorList>
            <consortium name="NCBI Pathogen Detection Project"/>
        </authorList>
    </citation>
    <scope>NUCLEOTIDE SEQUENCE</scope>
    <source>
        <strain evidence="8">CAV1698</strain>
    </source>
</reference>
<dbReference type="NCBIfam" id="TIGR00229">
    <property type="entry name" value="sensory_box"/>
    <property type="match status" value="1"/>
</dbReference>
<dbReference type="InterPro" id="IPR000014">
    <property type="entry name" value="PAS"/>
</dbReference>
<dbReference type="GO" id="GO:0005886">
    <property type="term" value="C:plasma membrane"/>
    <property type="evidence" value="ECO:0007669"/>
    <property type="project" value="TreeGrafter"/>
</dbReference>
<dbReference type="Gene3D" id="3.30.70.270">
    <property type="match status" value="1"/>
</dbReference>
<gene>
    <name evidence="8" type="ORF">JD854_RS09095</name>
</gene>
<dbReference type="GO" id="GO:0052621">
    <property type="term" value="F:diguanylate cyclase activity"/>
    <property type="evidence" value="ECO:0007669"/>
    <property type="project" value="UniProtKB-EC"/>
</dbReference>
<evidence type="ECO:0000259" key="6">
    <source>
        <dbReference type="PROSITE" id="PS50113"/>
    </source>
</evidence>
<dbReference type="PROSITE" id="PS50887">
    <property type="entry name" value="GGDEF"/>
    <property type="match status" value="1"/>
</dbReference>
<comment type="pathway">
    <text evidence="2">Purine metabolism; 3',5'-cyclic di-GMP biosynthesis.</text>
</comment>
<evidence type="ECO:0000313" key="9">
    <source>
        <dbReference type="Proteomes" id="UP000862426"/>
    </source>
</evidence>
<dbReference type="InterPro" id="IPR000160">
    <property type="entry name" value="GGDEF_dom"/>
</dbReference>
<dbReference type="GO" id="GO:0005525">
    <property type="term" value="F:GTP binding"/>
    <property type="evidence" value="ECO:0007669"/>
    <property type="project" value="UniProtKB-KW"/>
</dbReference>
<dbReference type="Gene3D" id="3.30.450.20">
    <property type="entry name" value="PAS domain"/>
    <property type="match status" value="1"/>
</dbReference>
<dbReference type="InterPro" id="IPR029787">
    <property type="entry name" value="Nucleotide_cyclase"/>
</dbReference>
<keyword evidence="4" id="KW-0547">Nucleotide-binding</keyword>
<protein>
    <recommendedName>
        <fullName evidence="3">diguanylate cyclase</fullName>
        <ecNumber evidence="3">2.7.7.65</ecNumber>
    </recommendedName>
</protein>
<evidence type="ECO:0000256" key="5">
    <source>
        <dbReference type="ARBA" id="ARBA00034247"/>
    </source>
</evidence>
<feature type="domain" description="GGDEF" evidence="7">
    <location>
        <begin position="283"/>
        <end position="410"/>
    </location>
</feature>
<dbReference type="Pfam" id="PF00990">
    <property type="entry name" value="GGDEF"/>
    <property type="match status" value="1"/>
</dbReference>
<dbReference type="SUPFAM" id="SSF55785">
    <property type="entry name" value="PYP-like sensor domain (PAS domain)"/>
    <property type="match status" value="1"/>
</dbReference>
<evidence type="ECO:0000256" key="1">
    <source>
        <dbReference type="ARBA" id="ARBA00001946"/>
    </source>
</evidence>
<dbReference type="Proteomes" id="UP000862426">
    <property type="component" value="Unassembled WGS sequence"/>
</dbReference>